<proteinExistence type="predicted"/>
<accession>W7TUJ0</accession>
<dbReference type="Proteomes" id="UP000019335">
    <property type="component" value="Chromosome 14"/>
</dbReference>
<evidence type="ECO:0000313" key="3">
    <source>
        <dbReference type="EMBL" id="EWM24291.1"/>
    </source>
</evidence>
<evidence type="ECO:0000256" key="2">
    <source>
        <dbReference type="SAM" id="SignalP"/>
    </source>
</evidence>
<dbReference type="OrthoDB" id="196020at2759"/>
<organism evidence="3 4">
    <name type="scientific">Nannochloropsis gaditana</name>
    <dbReference type="NCBI Taxonomy" id="72520"/>
    <lineage>
        <taxon>Eukaryota</taxon>
        <taxon>Sar</taxon>
        <taxon>Stramenopiles</taxon>
        <taxon>Ochrophyta</taxon>
        <taxon>Eustigmatophyceae</taxon>
        <taxon>Eustigmatales</taxon>
        <taxon>Monodopsidaceae</taxon>
        <taxon>Nannochloropsis</taxon>
    </lineage>
</organism>
<feature type="region of interest" description="Disordered" evidence="1">
    <location>
        <begin position="241"/>
        <end position="266"/>
    </location>
</feature>
<protein>
    <submittedName>
        <fullName evidence="3">Uncharacterized protein</fullName>
    </submittedName>
</protein>
<reference evidence="3 4" key="1">
    <citation type="journal article" date="2014" name="Mol. Plant">
        <title>Chromosome Scale Genome Assembly and Transcriptome Profiling of Nannochloropsis gaditana in Nitrogen Depletion.</title>
        <authorList>
            <person name="Corteggiani Carpinelli E."/>
            <person name="Telatin A."/>
            <person name="Vitulo N."/>
            <person name="Forcato C."/>
            <person name="D'Angelo M."/>
            <person name="Schiavon R."/>
            <person name="Vezzi A."/>
            <person name="Giacometti G.M."/>
            <person name="Morosinotto T."/>
            <person name="Valle G."/>
        </authorList>
    </citation>
    <scope>NUCLEOTIDE SEQUENCE [LARGE SCALE GENOMIC DNA]</scope>
    <source>
        <strain evidence="3 4">B-31</strain>
    </source>
</reference>
<sequence>MPLCLQSYLLVVLLAIPSTGFLFFPARTPNHGQKVIHRMTAPANPIMHISFSSSAATASDVEALNSERFDSLVKELLAASDLPALALSKADAFDYHFMSHLMQRLQASTDDEEIAALNKVGEAVNFAMQQRLAKADFILRGILKSGDLKVMEAKMRKHLRANELDTAFDVILNYNAQQAREHEGNEAAANILQHLATLLGEERDKKLPPPTRLLRMLLRSTDEAERQGMLLEKLLLARRPARPRREEAAEGEGEEGEEEWTWGPPEVAPEDLRQALRDFLEEVQAFEEEVEAEVVDRAKGLEREISIVVQACG</sequence>
<keyword evidence="2" id="KW-0732">Signal</keyword>
<feature type="chain" id="PRO_5004901131" evidence="2">
    <location>
        <begin position="21"/>
        <end position="313"/>
    </location>
</feature>
<dbReference type="EMBL" id="AZIL01001305">
    <property type="protein sequence ID" value="EWM24291.1"/>
    <property type="molecule type" value="Genomic_DNA"/>
</dbReference>
<dbReference type="AlphaFoldDB" id="W7TUJ0"/>
<evidence type="ECO:0000313" key="4">
    <source>
        <dbReference type="Proteomes" id="UP000019335"/>
    </source>
</evidence>
<gene>
    <name evidence="3" type="ORF">Naga_100047g11</name>
</gene>
<feature type="signal peptide" evidence="2">
    <location>
        <begin position="1"/>
        <end position="20"/>
    </location>
</feature>
<evidence type="ECO:0000256" key="1">
    <source>
        <dbReference type="SAM" id="MobiDB-lite"/>
    </source>
</evidence>
<comment type="caution">
    <text evidence="3">The sequence shown here is derived from an EMBL/GenBank/DDBJ whole genome shotgun (WGS) entry which is preliminary data.</text>
</comment>
<keyword evidence="4" id="KW-1185">Reference proteome</keyword>
<feature type="compositionally biased region" description="Acidic residues" evidence="1">
    <location>
        <begin position="249"/>
        <end position="260"/>
    </location>
</feature>
<name>W7TUJ0_9STRA</name>